<name>A0A401FKZ8_9LACO</name>
<evidence type="ECO:0000256" key="1">
    <source>
        <dbReference type="ARBA" id="ARBA00000077"/>
    </source>
</evidence>
<evidence type="ECO:0000256" key="9">
    <source>
        <dbReference type="ARBA" id="ARBA00022722"/>
    </source>
</evidence>
<dbReference type="SUPFAM" id="SSF53098">
    <property type="entry name" value="Ribonuclease H-like"/>
    <property type="match status" value="1"/>
</dbReference>
<dbReference type="InterPro" id="IPR036397">
    <property type="entry name" value="RNaseH_sf"/>
</dbReference>
<evidence type="ECO:0000259" key="18">
    <source>
        <dbReference type="PROSITE" id="PS51975"/>
    </source>
</evidence>
<keyword evidence="13 14" id="KW-0464">Manganese</keyword>
<sequence length="254" mass="28366">MTQTIKEIADQLANVTKVNDPLFKKLADDNRKGVIQLVSRAQRRIRKYEQQVAEFQHRFKFEQQLWQQGSELVAGVDEVGRGPLAGPVVAAAVILPKDFSLIEVNDSKQLSSKKREILAPLIREQAVAFGFGVIDSHKIDEINIYEAARLAMRAAVLNLTLKPDQLIVDAMNVPVEIPQLDMVKADAQSISVSAASIIAKVYRDELMSAYARDYPEYDFEHNAGYGTKPHLAALKKYGPSPIHRHSFSPVSEMI</sequence>
<evidence type="ECO:0000313" key="19">
    <source>
        <dbReference type="EMBL" id="GAY73023.1"/>
    </source>
</evidence>
<dbReference type="InterPro" id="IPR022898">
    <property type="entry name" value="RNase_HII"/>
</dbReference>
<evidence type="ECO:0000256" key="5">
    <source>
        <dbReference type="ARBA" id="ARBA00007383"/>
    </source>
</evidence>
<accession>A0A401FKZ8</accession>
<dbReference type="NCBIfam" id="NF000594">
    <property type="entry name" value="PRK00015.1-1"/>
    <property type="match status" value="1"/>
</dbReference>
<evidence type="ECO:0000256" key="13">
    <source>
        <dbReference type="ARBA" id="ARBA00023211"/>
    </source>
</evidence>
<keyword evidence="11 14" id="KW-0255">Endonuclease</keyword>
<dbReference type="InterPro" id="IPR024567">
    <property type="entry name" value="RNase_HII/HIII_dom"/>
</dbReference>
<evidence type="ECO:0000256" key="2">
    <source>
        <dbReference type="ARBA" id="ARBA00001946"/>
    </source>
</evidence>
<dbReference type="InterPro" id="IPR012337">
    <property type="entry name" value="RNaseH-like_sf"/>
</dbReference>
<comment type="function">
    <text evidence="3 14 16">Endonuclease that specifically degrades the RNA of RNA-DNA hybrids.</text>
</comment>
<dbReference type="NCBIfam" id="NF000595">
    <property type="entry name" value="PRK00015.1-3"/>
    <property type="match status" value="1"/>
</dbReference>
<dbReference type="GO" id="GO:0030145">
    <property type="term" value="F:manganese ion binding"/>
    <property type="evidence" value="ECO:0007669"/>
    <property type="project" value="UniProtKB-UniRule"/>
</dbReference>
<dbReference type="HAMAP" id="MF_00052_B">
    <property type="entry name" value="RNase_HII_B"/>
    <property type="match status" value="1"/>
</dbReference>
<dbReference type="OrthoDB" id="9803420at2"/>
<evidence type="ECO:0000256" key="16">
    <source>
        <dbReference type="RuleBase" id="RU003515"/>
    </source>
</evidence>
<evidence type="ECO:0000256" key="11">
    <source>
        <dbReference type="ARBA" id="ARBA00022759"/>
    </source>
</evidence>
<dbReference type="PROSITE" id="PS51975">
    <property type="entry name" value="RNASE_H_2"/>
    <property type="match status" value="1"/>
</dbReference>
<evidence type="ECO:0000256" key="3">
    <source>
        <dbReference type="ARBA" id="ARBA00004065"/>
    </source>
</evidence>
<dbReference type="RefSeq" id="WP_125008179.1">
    <property type="nucleotide sequence ID" value="NZ_BEXA01000002.1"/>
</dbReference>
<evidence type="ECO:0000256" key="17">
    <source>
        <dbReference type="SAM" id="Coils"/>
    </source>
</evidence>
<dbReference type="GO" id="GO:0003723">
    <property type="term" value="F:RNA binding"/>
    <property type="evidence" value="ECO:0007669"/>
    <property type="project" value="UniProtKB-UniRule"/>
</dbReference>
<evidence type="ECO:0000256" key="15">
    <source>
        <dbReference type="PROSITE-ProRule" id="PRU01319"/>
    </source>
</evidence>
<reference evidence="19 20" key="1">
    <citation type="submission" date="2017-11" db="EMBL/GenBank/DDBJ databases">
        <title>Draft Genome Sequence of Lactobacillus curieae NBRC 111893 isolated from Koso, a Japanese sugar-Vegetable Fermented Beverage.</title>
        <authorList>
            <person name="Chiou T.Y."/>
            <person name="Oshima K."/>
            <person name="Suda W."/>
            <person name="Hattori M."/>
            <person name="Takahashi T."/>
        </authorList>
    </citation>
    <scope>NUCLEOTIDE SEQUENCE [LARGE SCALE GENOMIC DNA]</scope>
    <source>
        <strain evidence="19 20">NBRC111893</strain>
    </source>
</reference>
<evidence type="ECO:0000256" key="6">
    <source>
        <dbReference type="ARBA" id="ARBA00012180"/>
    </source>
</evidence>
<evidence type="ECO:0000256" key="14">
    <source>
        <dbReference type="HAMAP-Rule" id="MF_00052"/>
    </source>
</evidence>
<evidence type="ECO:0000256" key="7">
    <source>
        <dbReference type="ARBA" id="ARBA00019179"/>
    </source>
</evidence>
<feature type="coiled-coil region" evidence="17">
    <location>
        <begin position="31"/>
        <end position="65"/>
    </location>
</feature>
<dbReference type="PANTHER" id="PTHR10954">
    <property type="entry name" value="RIBONUCLEASE H2 SUBUNIT A"/>
    <property type="match status" value="1"/>
</dbReference>
<evidence type="ECO:0000256" key="12">
    <source>
        <dbReference type="ARBA" id="ARBA00022801"/>
    </source>
</evidence>
<comment type="similarity">
    <text evidence="5 14 16">Belongs to the RNase HII family.</text>
</comment>
<feature type="binding site" evidence="14 15">
    <location>
        <position position="77"/>
    </location>
    <ligand>
        <name>a divalent metal cation</name>
        <dbReference type="ChEBI" id="CHEBI:60240"/>
    </ligand>
</feature>
<dbReference type="GO" id="GO:0004523">
    <property type="term" value="F:RNA-DNA hybrid ribonuclease activity"/>
    <property type="evidence" value="ECO:0007669"/>
    <property type="project" value="UniProtKB-UniRule"/>
</dbReference>
<dbReference type="GO" id="GO:0006298">
    <property type="term" value="P:mismatch repair"/>
    <property type="evidence" value="ECO:0007669"/>
    <property type="project" value="TreeGrafter"/>
</dbReference>
<keyword evidence="10 14" id="KW-0479">Metal-binding</keyword>
<feature type="binding site" evidence="14 15">
    <location>
        <position position="78"/>
    </location>
    <ligand>
        <name>a divalent metal cation</name>
        <dbReference type="ChEBI" id="CHEBI:60240"/>
    </ligand>
</feature>
<keyword evidence="20" id="KW-1185">Reference proteome</keyword>
<dbReference type="PANTHER" id="PTHR10954:SF18">
    <property type="entry name" value="RIBONUCLEASE HII"/>
    <property type="match status" value="1"/>
</dbReference>
<dbReference type="CDD" id="cd07182">
    <property type="entry name" value="RNase_HII_bacteria_HII_like"/>
    <property type="match status" value="1"/>
</dbReference>
<gene>
    <name evidence="14" type="primary">rnhB</name>
    <name evidence="19" type="ORF">NBRC111893_1169</name>
</gene>
<comment type="cofactor">
    <cofactor evidence="2">
        <name>Mg(2+)</name>
        <dbReference type="ChEBI" id="CHEBI:18420"/>
    </cofactor>
</comment>
<dbReference type="EMBL" id="BEXA01000002">
    <property type="protein sequence ID" value="GAY73023.1"/>
    <property type="molecule type" value="Genomic_DNA"/>
</dbReference>
<feature type="domain" description="RNase H type-2" evidence="18">
    <location>
        <begin position="71"/>
        <end position="254"/>
    </location>
</feature>
<comment type="subcellular location">
    <subcellularLocation>
        <location evidence="4 14">Cytoplasm</location>
    </subcellularLocation>
</comment>
<dbReference type="AlphaFoldDB" id="A0A401FKZ8"/>
<keyword evidence="12 14" id="KW-0378">Hydrolase</keyword>
<evidence type="ECO:0000256" key="8">
    <source>
        <dbReference type="ARBA" id="ARBA00022490"/>
    </source>
</evidence>
<evidence type="ECO:0000313" key="20">
    <source>
        <dbReference type="Proteomes" id="UP000286974"/>
    </source>
</evidence>
<protein>
    <recommendedName>
        <fullName evidence="7 14">Ribonuclease HII</fullName>
        <shortName evidence="14">RNase HII</shortName>
        <ecNumber evidence="6 14">3.1.26.4</ecNumber>
    </recommendedName>
</protein>
<feature type="binding site" evidence="14 15">
    <location>
        <position position="169"/>
    </location>
    <ligand>
        <name>a divalent metal cation</name>
        <dbReference type="ChEBI" id="CHEBI:60240"/>
    </ligand>
</feature>
<dbReference type="Gene3D" id="3.30.420.10">
    <property type="entry name" value="Ribonuclease H-like superfamily/Ribonuclease H"/>
    <property type="match status" value="1"/>
</dbReference>
<keyword evidence="17" id="KW-0175">Coiled coil</keyword>
<dbReference type="GO" id="GO:0032299">
    <property type="term" value="C:ribonuclease H2 complex"/>
    <property type="evidence" value="ECO:0007669"/>
    <property type="project" value="TreeGrafter"/>
</dbReference>
<dbReference type="InterPro" id="IPR001352">
    <property type="entry name" value="RNase_HII/HIII"/>
</dbReference>
<keyword evidence="8 14" id="KW-0963">Cytoplasm</keyword>
<comment type="cofactor">
    <cofactor evidence="14 15">
        <name>Mn(2+)</name>
        <dbReference type="ChEBI" id="CHEBI:29035"/>
    </cofactor>
    <cofactor evidence="14 15">
        <name>Mg(2+)</name>
        <dbReference type="ChEBI" id="CHEBI:18420"/>
    </cofactor>
    <text evidence="14 15">Manganese or magnesium. Binds 1 divalent metal ion per monomer in the absence of substrate. May bind a second metal ion after substrate binding.</text>
</comment>
<organism evidence="19 20">
    <name type="scientific">Lentilactobacillus kosonis</name>
    <dbReference type="NCBI Taxonomy" id="2810561"/>
    <lineage>
        <taxon>Bacteria</taxon>
        <taxon>Bacillati</taxon>
        <taxon>Bacillota</taxon>
        <taxon>Bacilli</taxon>
        <taxon>Lactobacillales</taxon>
        <taxon>Lactobacillaceae</taxon>
        <taxon>Lentilactobacillus</taxon>
    </lineage>
</organism>
<dbReference type="Proteomes" id="UP000286974">
    <property type="component" value="Unassembled WGS sequence"/>
</dbReference>
<dbReference type="EC" id="3.1.26.4" evidence="6 14"/>
<evidence type="ECO:0000256" key="10">
    <source>
        <dbReference type="ARBA" id="ARBA00022723"/>
    </source>
</evidence>
<comment type="caution">
    <text evidence="19">The sequence shown here is derived from an EMBL/GenBank/DDBJ whole genome shotgun (WGS) entry which is preliminary data.</text>
</comment>
<keyword evidence="9 14" id="KW-0540">Nuclease</keyword>
<dbReference type="GO" id="GO:0043137">
    <property type="term" value="P:DNA replication, removal of RNA primer"/>
    <property type="evidence" value="ECO:0007669"/>
    <property type="project" value="TreeGrafter"/>
</dbReference>
<evidence type="ECO:0000256" key="4">
    <source>
        <dbReference type="ARBA" id="ARBA00004496"/>
    </source>
</evidence>
<dbReference type="GO" id="GO:0005737">
    <property type="term" value="C:cytoplasm"/>
    <property type="evidence" value="ECO:0007669"/>
    <property type="project" value="UniProtKB-SubCell"/>
</dbReference>
<dbReference type="FunFam" id="3.30.420.10:FF:000006">
    <property type="entry name" value="Ribonuclease HII"/>
    <property type="match status" value="1"/>
</dbReference>
<proteinExistence type="inferred from homology"/>
<dbReference type="Pfam" id="PF01351">
    <property type="entry name" value="RNase_HII"/>
    <property type="match status" value="1"/>
</dbReference>
<comment type="catalytic activity">
    <reaction evidence="1 14 15 16">
        <text>Endonucleolytic cleavage to 5'-phosphomonoester.</text>
        <dbReference type="EC" id="3.1.26.4"/>
    </reaction>
</comment>